<dbReference type="EMBL" id="NCSJ02000149">
    <property type="protein sequence ID" value="RFU28825.1"/>
    <property type="molecule type" value="Genomic_DNA"/>
</dbReference>
<accession>A0A3E2H5Y3</accession>
<dbReference type="AlphaFoldDB" id="A0A3E2H5Y3"/>
<sequence length="118" mass="11828">MLTGFRTATATATSTITVTGYYLLANKRDEVQAPNVKARDIETAITVSPTAIPAYAAPCSGSVRYSSACSCAGATAATTTAPAPVTTTTTTTVVTVTATPSGIPVDPYCSGGCYCCTG</sequence>
<evidence type="ECO:0000313" key="1">
    <source>
        <dbReference type="EMBL" id="RFU28825.1"/>
    </source>
</evidence>
<organism evidence="1 2">
    <name type="scientific">Scytalidium lignicola</name>
    <name type="common">Hyphomycete</name>
    <dbReference type="NCBI Taxonomy" id="5539"/>
    <lineage>
        <taxon>Eukaryota</taxon>
        <taxon>Fungi</taxon>
        <taxon>Dikarya</taxon>
        <taxon>Ascomycota</taxon>
        <taxon>Pezizomycotina</taxon>
        <taxon>Leotiomycetes</taxon>
        <taxon>Leotiomycetes incertae sedis</taxon>
        <taxon>Scytalidium</taxon>
    </lineage>
</organism>
<feature type="non-terminal residue" evidence="1">
    <location>
        <position position="1"/>
    </location>
</feature>
<dbReference type="Proteomes" id="UP000258309">
    <property type="component" value="Unassembled WGS sequence"/>
</dbReference>
<gene>
    <name evidence="1" type="ORF">B7463_g7517</name>
</gene>
<protein>
    <submittedName>
        <fullName evidence="1">Uncharacterized protein</fullName>
    </submittedName>
</protein>
<proteinExistence type="predicted"/>
<feature type="non-terminal residue" evidence="1">
    <location>
        <position position="118"/>
    </location>
</feature>
<comment type="caution">
    <text evidence="1">The sequence shown here is derived from an EMBL/GenBank/DDBJ whole genome shotgun (WGS) entry which is preliminary data.</text>
</comment>
<keyword evidence="2" id="KW-1185">Reference proteome</keyword>
<reference evidence="1 2" key="1">
    <citation type="submission" date="2018-05" db="EMBL/GenBank/DDBJ databases">
        <title>Draft genome sequence of Scytalidium lignicola DSM 105466, a ubiquitous saprotrophic fungus.</title>
        <authorList>
            <person name="Buettner E."/>
            <person name="Gebauer A.M."/>
            <person name="Hofrichter M."/>
            <person name="Liers C."/>
            <person name="Kellner H."/>
        </authorList>
    </citation>
    <scope>NUCLEOTIDE SEQUENCE [LARGE SCALE GENOMIC DNA]</scope>
    <source>
        <strain evidence="1 2">DSM 105466</strain>
    </source>
</reference>
<dbReference type="OrthoDB" id="5596743at2759"/>
<name>A0A3E2H5Y3_SCYLI</name>
<evidence type="ECO:0000313" key="2">
    <source>
        <dbReference type="Proteomes" id="UP000258309"/>
    </source>
</evidence>